<gene>
    <name evidence="5" type="primary">maoP</name>
    <name evidence="5" type="ORF">RC083_08095</name>
</gene>
<accession>A0ABU1BAK0</accession>
<proteinExistence type="inferred from homology"/>
<feature type="region of interest" description="Disordered" evidence="3">
    <location>
        <begin position="30"/>
        <end position="50"/>
    </location>
</feature>
<keyword evidence="4" id="KW-0812">Transmembrane</keyword>
<comment type="similarity">
    <text evidence="1">Belongs to the MaoP family.</text>
</comment>
<name>A0ABU1BAK0_PSEHA</name>
<dbReference type="InterPro" id="IPR007335">
    <property type="entry name" value="DUF413"/>
</dbReference>
<evidence type="ECO:0000313" key="5">
    <source>
        <dbReference type="EMBL" id="MDQ9091548.1"/>
    </source>
</evidence>
<evidence type="ECO:0000256" key="3">
    <source>
        <dbReference type="SAM" id="MobiDB-lite"/>
    </source>
</evidence>
<keyword evidence="6" id="KW-1185">Reference proteome</keyword>
<sequence>MNIEVTLIIVVLVSIACIFLARRKEDKSDNRLADNCKSRENHSPKNYEKVSHSTEHRALINKPYSMQCKTEVFTLAELEIINKYGAWLSALASNQINPETNEQKIFVEECQRFRTLNLNEMLSYFSNRDDGGSIQSVWFKYLCRLKFEKENPSIVNEETKVDWSWQGPPVESGDHVFFSK</sequence>
<protein>
    <recommendedName>
        <fullName evidence="2">Macrodomain Ori protein</fullName>
    </recommendedName>
</protein>
<keyword evidence="4" id="KW-0472">Membrane</keyword>
<dbReference type="EMBL" id="JAVIFY010000004">
    <property type="protein sequence ID" value="MDQ9091548.1"/>
    <property type="molecule type" value="Genomic_DNA"/>
</dbReference>
<reference evidence="5 6" key="1">
    <citation type="submission" date="2023-08" db="EMBL/GenBank/DDBJ databases">
        <title>Pseudoalteromonas haloplanktis LL1 genome.</title>
        <authorList>
            <person name="Wu S."/>
        </authorList>
    </citation>
    <scope>NUCLEOTIDE SEQUENCE [LARGE SCALE GENOMIC DNA]</scope>
    <source>
        <strain evidence="5 6">LL1</strain>
    </source>
</reference>
<evidence type="ECO:0000256" key="4">
    <source>
        <dbReference type="SAM" id="Phobius"/>
    </source>
</evidence>
<evidence type="ECO:0000256" key="1">
    <source>
        <dbReference type="ARBA" id="ARBA00093464"/>
    </source>
</evidence>
<dbReference type="RefSeq" id="WP_309038781.1">
    <property type="nucleotide sequence ID" value="NZ_JAVIFY010000004.1"/>
</dbReference>
<dbReference type="Proteomes" id="UP001226574">
    <property type="component" value="Unassembled WGS sequence"/>
</dbReference>
<comment type="caution">
    <text evidence="5">The sequence shown here is derived from an EMBL/GenBank/DDBJ whole genome shotgun (WGS) entry which is preliminary data.</text>
</comment>
<keyword evidence="4" id="KW-1133">Transmembrane helix</keyword>
<evidence type="ECO:0000313" key="6">
    <source>
        <dbReference type="Proteomes" id="UP001226574"/>
    </source>
</evidence>
<dbReference type="Pfam" id="PF04219">
    <property type="entry name" value="DUF413"/>
    <property type="match status" value="1"/>
</dbReference>
<organism evidence="5 6">
    <name type="scientific">Pseudoalteromonas haloplanktis</name>
    <name type="common">Alteromonas haloplanktis</name>
    <dbReference type="NCBI Taxonomy" id="228"/>
    <lineage>
        <taxon>Bacteria</taxon>
        <taxon>Pseudomonadati</taxon>
        <taxon>Pseudomonadota</taxon>
        <taxon>Gammaproteobacteria</taxon>
        <taxon>Alteromonadales</taxon>
        <taxon>Pseudoalteromonadaceae</taxon>
        <taxon>Pseudoalteromonas</taxon>
    </lineage>
</organism>
<feature type="transmembrane region" description="Helical" evidence="4">
    <location>
        <begin position="6"/>
        <end position="22"/>
    </location>
</feature>
<evidence type="ECO:0000256" key="2">
    <source>
        <dbReference type="ARBA" id="ARBA00093628"/>
    </source>
</evidence>